<protein>
    <submittedName>
        <fullName evidence="2">Uncharacterized protein</fullName>
    </submittedName>
</protein>
<dbReference type="AlphaFoldDB" id="A0A6L2L8C6"/>
<organism evidence="2">
    <name type="scientific">Tanacetum cinerariifolium</name>
    <name type="common">Dalmatian daisy</name>
    <name type="synonym">Chrysanthemum cinerariifolium</name>
    <dbReference type="NCBI Taxonomy" id="118510"/>
    <lineage>
        <taxon>Eukaryota</taxon>
        <taxon>Viridiplantae</taxon>
        <taxon>Streptophyta</taxon>
        <taxon>Embryophyta</taxon>
        <taxon>Tracheophyta</taxon>
        <taxon>Spermatophyta</taxon>
        <taxon>Magnoliopsida</taxon>
        <taxon>eudicotyledons</taxon>
        <taxon>Gunneridae</taxon>
        <taxon>Pentapetalae</taxon>
        <taxon>asterids</taxon>
        <taxon>campanulids</taxon>
        <taxon>Asterales</taxon>
        <taxon>Asteraceae</taxon>
        <taxon>Asteroideae</taxon>
        <taxon>Anthemideae</taxon>
        <taxon>Anthemidinae</taxon>
        <taxon>Tanacetum</taxon>
    </lineage>
</organism>
<comment type="caution">
    <text evidence="2">The sequence shown here is derived from an EMBL/GenBank/DDBJ whole genome shotgun (WGS) entry which is preliminary data.</text>
</comment>
<dbReference type="EMBL" id="BKCJ010003822">
    <property type="protein sequence ID" value="GEU57389.1"/>
    <property type="molecule type" value="Genomic_DNA"/>
</dbReference>
<keyword evidence="1" id="KW-0732">Signal</keyword>
<feature type="chain" id="PRO_5027100959" evidence="1">
    <location>
        <begin position="23"/>
        <end position="189"/>
    </location>
</feature>
<evidence type="ECO:0000313" key="2">
    <source>
        <dbReference type="EMBL" id="GEU57389.1"/>
    </source>
</evidence>
<proteinExistence type="predicted"/>
<evidence type="ECO:0000256" key="1">
    <source>
        <dbReference type="SAM" id="SignalP"/>
    </source>
</evidence>
<reference evidence="2" key="1">
    <citation type="journal article" date="2019" name="Sci. Rep.">
        <title>Draft genome of Tanacetum cinerariifolium, the natural source of mosquito coil.</title>
        <authorList>
            <person name="Yamashiro T."/>
            <person name="Shiraishi A."/>
            <person name="Satake H."/>
            <person name="Nakayama K."/>
        </authorList>
    </citation>
    <scope>NUCLEOTIDE SEQUENCE</scope>
</reference>
<feature type="signal peptide" evidence="1">
    <location>
        <begin position="1"/>
        <end position="22"/>
    </location>
</feature>
<gene>
    <name evidence="2" type="ORF">Tci_029367</name>
</gene>
<sequence length="189" mass="22233">MHEIWWKMIVLMVLHMICEILLLDNKDLDIVKQQQQVLIGDIFKSVSIVVCFETARKSSVAVVDNMDTYRDQDMGEVIVGKLFCKEVCVKARWFNGFITIGDYNDSVTYQYRRIDNDIYYTFDAFPNACEMWKAIERLKQEWQMFVTLVKQSQELKTVFYDILKQQQNEVNEIKAERLAHTTNPVALVA</sequence>
<accession>A0A6L2L8C6</accession>
<name>A0A6L2L8C6_TANCI</name>